<dbReference type="KEGG" id="pif:PITG_22435"/>
<accession>D0RMB7</accession>
<dbReference type="GeneID" id="9468205"/>
<dbReference type="HOGENOM" id="CLU_114740_1_2_1"/>
<dbReference type="OrthoDB" id="165123at2759"/>
<dbReference type="GO" id="GO:0005576">
    <property type="term" value="C:extracellular region"/>
    <property type="evidence" value="ECO:0007669"/>
    <property type="project" value="UniProtKB-SubCell"/>
</dbReference>
<evidence type="ECO:0000256" key="2">
    <source>
        <dbReference type="ARBA" id="ARBA00004613"/>
    </source>
</evidence>
<dbReference type="VEuPathDB" id="FungiDB:PITG_22435"/>
<dbReference type="RefSeq" id="XP_002909813.1">
    <property type="nucleotide sequence ID" value="XM_002909767.1"/>
</dbReference>
<evidence type="ECO:0000313" key="6">
    <source>
        <dbReference type="Proteomes" id="UP000006643"/>
    </source>
</evidence>
<evidence type="ECO:0000256" key="1">
    <source>
        <dbReference type="ARBA" id="ARBA00004340"/>
    </source>
</evidence>
<gene>
    <name evidence="5" type="ORF">PITG_22435</name>
</gene>
<name>D0RMB7_PHYIT</name>
<reference evidence="6" key="1">
    <citation type="journal article" date="2009" name="Nature">
        <title>Genome sequence and analysis of the Irish potato famine pathogen Phytophthora infestans.</title>
        <authorList>
            <consortium name="The Broad Institute Genome Sequencing Platform"/>
            <person name="Haas B.J."/>
            <person name="Kamoun S."/>
            <person name="Zody M.C."/>
            <person name="Jiang R.H."/>
            <person name="Handsaker R.E."/>
            <person name="Cano L.M."/>
            <person name="Grabherr M."/>
            <person name="Kodira C.D."/>
            <person name="Raffaele S."/>
            <person name="Torto-Alalibo T."/>
            <person name="Bozkurt T.O."/>
            <person name="Ah-Fong A.M."/>
            <person name="Alvarado L."/>
            <person name="Anderson V.L."/>
            <person name="Armstrong M.R."/>
            <person name="Avrova A."/>
            <person name="Baxter L."/>
            <person name="Beynon J."/>
            <person name="Boevink P.C."/>
            <person name="Bollmann S.R."/>
            <person name="Bos J.I."/>
            <person name="Bulone V."/>
            <person name="Cai G."/>
            <person name="Cakir C."/>
            <person name="Carrington J.C."/>
            <person name="Chawner M."/>
            <person name="Conti L."/>
            <person name="Costanzo S."/>
            <person name="Ewan R."/>
            <person name="Fahlgren N."/>
            <person name="Fischbach M.A."/>
            <person name="Fugelstad J."/>
            <person name="Gilroy E.M."/>
            <person name="Gnerre S."/>
            <person name="Green P.J."/>
            <person name="Grenville-Briggs L.J."/>
            <person name="Griffith J."/>
            <person name="Grunwald N.J."/>
            <person name="Horn K."/>
            <person name="Horner N.R."/>
            <person name="Hu C.H."/>
            <person name="Huitema E."/>
            <person name="Jeong D.H."/>
            <person name="Jones A.M."/>
            <person name="Jones J.D."/>
            <person name="Jones R.W."/>
            <person name="Karlsson E.K."/>
            <person name="Kunjeti S.G."/>
            <person name="Lamour K."/>
            <person name="Liu Z."/>
            <person name="Ma L."/>
            <person name="Maclean D."/>
            <person name="Chibucos M.C."/>
            <person name="McDonald H."/>
            <person name="McWalters J."/>
            <person name="Meijer H.J."/>
            <person name="Morgan W."/>
            <person name="Morris P.F."/>
            <person name="Munro C.A."/>
            <person name="O'Neill K."/>
            <person name="Ospina-Giraldo M."/>
            <person name="Pinzon A."/>
            <person name="Pritchard L."/>
            <person name="Ramsahoye B."/>
            <person name="Ren Q."/>
            <person name="Restrepo S."/>
            <person name="Roy S."/>
            <person name="Sadanandom A."/>
            <person name="Savidor A."/>
            <person name="Schornack S."/>
            <person name="Schwartz D.C."/>
            <person name="Schumann U.D."/>
            <person name="Schwessinger B."/>
            <person name="Seyer L."/>
            <person name="Sharpe T."/>
            <person name="Silvar C."/>
            <person name="Song J."/>
            <person name="Studholme D.J."/>
            <person name="Sykes S."/>
            <person name="Thines M."/>
            <person name="van de Vondervoort P.J."/>
            <person name="Phuntumart V."/>
            <person name="Wawra S."/>
            <person name="Weide R."/>
            <person name="Win J."/>
            <person name="Young C."/>
            <person name="Zhou S."/>
            <person name="Fry W."/>
            <person name="Meyers B.C."/>
            <person name="van West P."/>
            <person name="Ristaino J."/>
            <person name="Govers F."/>
            <person name="Birch P.R."/>
            <person name="Whisson S.C."/>
            <person name="Judelson H.S."/>
            <person name="Nusbaum C."/>
        </authorList>
    </citation>
    <scope>NUCLEOTIDE SEQUENCE [LARGE SCALE GENOMIC DNA]</scope>
    <source>
        <strain evidence="6">T30-4</strain>
    </source>
</reference>
<dbReference type="AlphaFoldDB" id="D0RMB7"/>
<evidence type="ECO:0000256" key="3">
    <source>
        <dbReference type="ARBA" id="ARBA00022525"/>
    </source>
</evidence>
<dbReference type="Proteomes" id="UP000006643">
    <property type="component" value="Unassembled WGS sequence"/>
</dbReference>
<keyword evidence="3" id="KW-0964">Secreted</keyword>
<evidence type="ECO:0000313" key="5">
    <source>
        <dbReference type="EMBL" id="EEY61756.1"/>
    </source>
</evidence>
<dbReference type="GO" id="GO:0043657">
    <property type="term" value="C:host cell"/>
    <property type="evidence" value="ECO:0007669"/>
    <property type="project" value="UniProtKB-SubCell"/>
</dbReference>
<proteinExistence type="predicted"/>
<dbReference type="EMBL" id="GG690569">
    <property type="protein sequence ID" value="EEY61756.1"/>
    <property type="molecule type" value="Genomic_DNA"/>
</dbReference>
<dbReference type="InParanoid" id="D0RMB7"/>
<organism evidence="5 6">
    <name type="scientific">Phytophthora infestans (strain T30-4)</name>
    <name type="common">Potato late blight agent</name>
    <dbReference type="NCBI Taxonomy" id="403677"/>
    <lineage>
        <taxon>Eukaryota</taxon>
        <taxon>Sar</taxon>
        <taxon>Stramenopiles</taxon>
        <taxon>Oomycota</taxon>
        <taxon>Peronosporomycetes</taxon>
        <taxon>Peronosporales</taxon>
        <taxon>Peronosporaceae</taxon>
        <taxon>Phytophthora</taxon>
    </lineage>
</organism>
<keyword evidence="6" id="KW-1185">Reference proteome</keyword>
<evidence type="ECO:0000259" key="4">
    <source>
        <dbReference type="Pfam" id="PF20147"/>
    </source>
</evidence>
<dbReference type="InterPro" id="IPR045379">
    <property type="entry name" value="Crinkler_N"/>
</dbReference>
<sequence>MAEVELECAVYGEGTVIPVKIASNAKVSALQKAIVNEKKDVNDRFKVDPARLTLYLARKKGEATWMKHDHTVKGFLRGGISTEYEEMLSSWILDENCGRGDHVNTIFIRSFARNRRIGITSGVESDRD</sequence>
<protein>
    <submittedName>
        <fullName evidence="5">Crinkler (CRN) family protein, putative</fullName>
    </submittedName>
</protein>
<dbReference type="Pfam" id="PF20147">
    <property type="entry name" value="Crinkler"/>
    <property type="match status" value="1"/>
</dbReference>
<feature type="domain" description="Crinkler effector protein N-terminal" evidence="4">
    <location>
        <begin position="4"/>
        <end position="91"/>
    </location>
</feature>
<comment type="subcellular location">
    <subcellularLocation>
        <location evidence="1">Host cell</location>
    </subcellularLocation>
    <subcellularLocation>
        <location evidence="2">Secreted</location>
    </subcellularLocation>
</comment>